<proteinExistence type="inferred from homology"/>
<dbReference type="GO" id="GO:0050661">
    <property type="term" value="F:NADP binding"/>
    <property type="evidence" value="ECO:0007669"/>
    <property type="project" value="InterPro"/>
</dbReference>
<accession>A0AAF0Y7F7</accession>
<dbReference type="InterPro" id="IPR050346">
    <property type="entry name" value="FMO-like"/>
</dbReference>
<dbReference type="RefSeq" id="XP_062627462.1">
    <property type="nucleotide sequence ID" value="XM_062771478.1"/>
</dbReference>
<protein>
    <submittedName>
        <fullName evidence="6">Flavin-containing monooxygenase ustF2</fullName>
    </submittedName>
</protein>
<name>A0AAF0Y7F7_9TREE</name>
<organism evidence="6 7">
    <name type="scientific">Vanrija pseudolonga</name>
    <dbReference type="NCBI Taxonomy" id="143232"/>
    <lineage>
        <taxon>Eukaryota</taxon>
        <taxon>Fungi</taxon>
        <taxon>Dikarya</taxon>
        <taxon>Basidiomycota</taxon>
        <taxon>Agaricomycotina</taxon>
        <taxon>Tremellomycetes</taxon>
        <taxon>Trichosporonales</taxon>
        <taxon>Trichosporonaceae</taxon>
        <taxon>Vanrija</taxon>
    </lineage>
</organism>
<dbReference type="SUPFAM" id="SSF51905">
    <property type="entry name" value="FAD/NAD(P)-binding domain"/>
    <property type="match status" value="2"/>
</dbReference>
<keyword evidence="4" id="KW-0560">Oxidoreductase</keyword>
<dbReference type="GO" id="GO:0050660">
    <property type="term" value="F:flavin adenine dinucleotide binding"/>
    <property type="evidence" value="ECO:0007669"/>
    <property type="project" value="InterPro"/>
</dbReference>
<dbReference type="InterPro" id="IPR020946">
    <property type="entry name" value="Flavin_mOase-like"/>
</dbReference>
<sequence>MTITQTEYFSFDRPIRKVALVGVGAAGATAVRHLRDAGLEVHAYERQGKAGGVWNWQPDVAPPLSVPTPAPSVGAFTPLSPPSTPGSEAEAKASTHAISDADRLKFNPPNPVYWNLTNNVPTTAMVYKDYPYPEGTLPNVKHSVLSEYINGYVKHFDLAKHISFWTRVEDIRRIPESEGSAHRWRVTLHKEEPVAEGQVAESWWTEDVDGLIIGTGHYNAPFIPNIEGAKEWAETWPEQVLHSNGYRYPEPYAGKNVLIVGAGTSGIDIARDLTAAAKIYLVTKPITSGPEDAKKMRQFQRSFLPDNTEGVPEIKRFLPPNKDEGVESGRVELVDGRVIEGVSLVLLSTGYQYSIPFLPQFHHDPALGPITDEQKSQLLITDGRGVLNLHRDVFFNADPTITFIGLSVNTAAFNFFEYQGIAVSRVFSGKARLPALDERLRVYERLIAEKGEGKYSHFMGKVGEIKYVRETVSWLNADADVLGAPHVQGHTQEWLANSDKIYETFALKYNIPIEQLRAERGLPEKGFAQEALEFEQQAKDVPGVAGVTAALQQTAIVA</sequence>
<feature type="region of interest" description="Disordered" evidence="5">
    <location>
        <begin position="72"/>
        <end position="101"/>
    </location>
</feature>
<keyword evidence="6" id="KW-0503">Monooxygenase</keyword>
<dbReference type="Gene3D" id="3.50.50.60">
    <property type="entry name" value="FAD/NAD(P)-binding domain"/>
    <property type="match status" value="2"/>
</dbReference>
<dbReference type="GO" id="GO:0004499">
    <property type="term" value="F:N,N-dimethylaniline monooxygenase activity"/>
    <property type="evidence" value="ECO:0007669"/>
    <property type="project" value="InterPro"/>
</dbReference>
<evidence type="ECO:0000256" key="3">
    <source>
        <dbReference type="ARBA" id="ARBA00022827"/>
    </source>
</evidence>
<evidence type="ECO:0000256" key="2">
    <source>
        <dbReference type="ARBA" id="ARBA00022630"/>
    </source>
</evidence>
<dbReference type="PANTHER" id="PTHR23023">
    <property type="entry name" value="DIMETHYLANILINE MONOOXYGENASE"/>
    <property type="match status" value="1"/>
</dbReference>
<dbReference type="Pfam" id="PF00743">
    <property type="entry name" value="FMO-like"/>
    <property type="match status" value="1"/>
</dbReference>
<dbReference type="GeneID" id="87808184"/>
<evidence type="ECO:0000313" key="6">
    <source>
        <dbReference type="EMBL" id="WOO81430.1"/>
    </source>
</evidence>
<gene>
    <name evidence="6" type="primary">ustF2_1</name>
    <name evidence="6" type="ORF">LOC62_03G004953</name>
</gene>
<evidence type="ECO:0000256" key="4">
    <source>
        <dbReference type="ARBA" id="ARBA00023002"/>
    </source>
</evidence>
<feature type="compositionally biased region" description="Basic and acidic residues" evidence="5">
    <location>
        <begin position="89"/>
        <end position="101"/>
    </location>
</feature>
<evidence type="ECO:0000313" key="7">
    <source>
        <dbReference type="Proteomes" id="UP000827549"/>
    </source>
</evidence>
<comment type="similarity">
    <text evidence="1">Belongs to the FMO family.</text>
</comment>
<evidence type="ECO:0000256" key="1">
    <source>
        <dbReference type="ARBA" id="ARBA00009183"/>
    </source>
</evidence>
<keyword evidence="3" id="KW-0274">FAD</keyword>
<reference evidence="6" key="1">
    <citation type="submission" date="2023-10" db="EMBL/GenBank/DDBJ databases">
        <authorList>
            <person name="Noh H."/>
        </authorList>
    </citation>
    <scope>NUCLEOTIDE SEQUENCE</scope>
    <source>
        <strain evidence="6">DUCC4014</strain>
    </source>
</reference>
<dbReference type="InterPro" id="IPR036188">
    <property type="entry name" value="FAD/NAD-bd_sf"/>
</dbReference>
<evidence type="ECO:0000256" key="5">
    <source>
        <dbReference type="SAM" id="MobiDB-lite"/>
    </source>
</evidence>
<keyword evidence="7" id="KW-1185">Reference proteome</keyword>
<dbReference type="EMBL" id="CP086716">
    <property type="protein sequence ID" value="WOO81430.1"/>
    <property type="molecule type" value="Genomic_DNA"/>
</dbReference>
<dbReference type="AlphaFoldDB" id="A0AAF0Y7F7"/>
<dbReference type="Proteomes" id="UP000827549">
    <property type="component" value="Chromosome 3"/>
</dbReference>
<keyword evidence="2" id="KW-0285">Flavoprotein</keyword>